<dbReference type="InterPro" id="IPR036063">
    <property type="entry name" value="Smr_dom_sf"/>
</dbReference>
<dbReference type="EMBL" id="OY731406">
    <property type="protein sequence ID" value="CAJ1973598.1"/>
    <property type="molecule type" value="Genomic_DNA"/>
</dbReference>
<sequence>MNLTKKGSQTDAKLLSPNKVTTLNPNAAEFIPFALRSSSLSGTTSSVDGTARLTAAGALGKAVLDRSESSISINSDDEVHQYWRCQLPDDITPDFKVMGEDESRGLDDLSLAGLSINEDNEVSRFPSSKGSKYIINELEELSKQHINGNSFADKIGFSNSSYREDPSSTSFLNALAKPWEGPLGSADQRISSGQEGLTYDDNNRHGYINDVLAENAILDDTASNPLEFLASLFPGFAAESLAEAYFANGCDLHLTTEMLSQLEQLQVDGSFNQNLNSKPLSAPNLSATDFPALTSQDGQAAAVKYVVDNVQQSGNPYQSFDSDVMLFKSSSSVPSRGAIDFASAVRKLASQDSSGIWKYDKNGSGDAAIGSSRNSNVLGGGYNVGQGRAHFGDRLQNRGSTRAAPIWLETGDAVANMYSELREEARDHACLRNAYFEQARQAYLIGNKALAKELSAKGQLHNMHMKAAHGKAQESIYRQRNSVTSELQGNGRGLERIIDLHGLHASEAIHVLKHELSVLKSTAIAAEQRLQVYICVGTGHHTRGSRTPARLPIAVQRFLLEEGIDFTEPQPGLLRVVIY</sequence>
<dbReference type="CDD" id="cd14371">
    <property type="entry name" value="CUE_CID7_like"/>
    <property type="match status" value="1"/>
</dbReference>
<accession>A0AA86VT71</accession>
<feature type="domain" description="Smr" evidence="1">
    <location>
        <begin position="498"/>
        <end position="579"/>
    </location>
</feature>
<dbReference type="InterPro" id="IPR053242">
    <property type="entry name" value="PAM2-like_domain"/>
</dbReference>
<dbReference type="PROSITE" id="PS50828">
    <property type="entry name" value="SMR"/>
    <property type="match status" value="1"/>
</dbReference>
<dbReference type="AlphaFoldDB" id="A0AA86VT71"/>
<dbReference type="Gramene" id="rna-AYBTSS11_LOCUS25662">
    <property type="protein sequence ID" value="CAJ1973598.1"/>
    <property type="gene ID" value="gene-AYBTSS11_LOCUS25662"/>
</dbReference>
<dbReference type="PANTHER" id="PTHR46651">
    <property type="entry name" value="POLYADENYLATE-BINDING PROTEIN-INTERACTING PROTEIN 7"/>
    <property type="match status" value="1"/>
</dbReference>
<dbReference type="SUPFAM" id="SSF160443">
    <property type="entry name" value="SMR domain-like"/>
    <property type="match status" value="1"/>
</dbReference>
<evidence type="ECO:0000313" key="2">
    <source>
        <dbReference type="EMBL" id="CAJ1973598.1"/>
    </source>
</evidence>
<protein>
    <recommendedName>
        <fullName evidence="1">Smr domain-containing protein</fullName>
    </recommendedName>
</protein>
<name>A0AA86VT71_9FABA</name>
<proteinExistence type="predicted"/>
<gene>
    <name evidence="2" type="ORF">AYBTSS11_LOCUS25662</name>
</gene>
<dbReference type="InterPro" id="IPR002625">
    <property type="entry name" value="Smr_dom"/>
</dbReference>
<organism evidence="2 3">
    <name type="scientific">Sphenostylis stenocarpa</name>
    <dbReference type="NCBI Taxonomy" id="92480"/>
    <lineage>
        <taxon>Eukaryota</taxon>
        <taxon>Viridiplantae</taxon>
        <taxon>Streptophyta</taxon>
        <taxon>Embryophyta</taxon>
        <taxon>Tracheophyta</taxon>
        <taxon>Spermatophyta</taxon>
        <taxon>Magnoliopsida</taxon>
        <taxon>eudicotyledons</taxon>
        <taxon>Gunneridae</taxon>
        <taxon>Pentapetalae</taxon>
        <taxon>rosids</taxon>
        <taxon>fabids</taxon>
        <taxon>Fabales</taxon>
        <taxon>Fabaceae</taxon>
        <taxon>Papilionoideae</taxon>
        <taxon>50 kb inversion clade</taxon>
        <taxon>NPAAA clade</taxon>
        <taxon>indigoferoid/millettioid clade</taxon>
        <taxon>Phaseoleae</taxon>
        <taxon>Sphenostylis</taxon>
    </lineage>
</organism>
<evidence type="ECO:0000313" key="3">
    <source>
        <dbReference type="Proteomes" id="UP001189624"/>
    </source>
</evidence>
<dbReference type="InterPro" id="IPR013899">
    <property type="entry name" value="DUF1771"/>
</dbReference>
<evidence type="ECO:0000259" key="1">
    <source>
        <dbReference type="PROSITE" id="PS50828"/>
    </source>
</evidence>
<dbReference type="Gene3D" id="3.30.1370.110">
    <property type="match status" value="1"/>
</dbReference>
<dbReference type="SMART" id="SM01162">
    <property type="entry name" value="DUF1771"/>
    <property type="match status" value="1"/>
</dbReference>
<dbReference type="Proteomes" id="UP001189624">
    <property type="component" value="Chromosome 9"/>
</dbReference>
<reference evidence="2" key="1">
    <citation type="submission" date="2023-10" db="EMBL/GenBank/DDBJ databases">
        <authorList>
            <person name="Domelevo Entfellner J.-B."/>
        </authorList>
    </citation>
    <scope>NUCLEOTIDE SEQUENCE</scope>
</reference>
<dbReference type="Pfam" id="PF08590">
    <property type="entry name" value="DUF1771"/>
    <property type="match status" value="1"/>
</dbReference>
<dbReference type="SMART" id="SM00463">
    <property type="entry name" value="SMR"/>
    <property type="match status" value="1"/>
</dbReference>
<dbReference type="PANTHER" id="PTHR46651:SF1">
    <property type="entry name" value="SMALL MUTS RELATED FAMILY PROTEIN"/>
    <property type="match status" value="1"/>
</dbReference>
<keyword evidence="3" id="KW-1185">Reference proteome</keyword>
<dbReference type="InterPro" id="IPR041806">
    <property type="entry name" value="CID5/6/7_CUE"/>
</dbReference>